<dbReference type="Pfam" id="PF01797">
    <property type="entry name" value="Y1_Tnp"/>
    <property type="match status" value="1"/>
</dbReference>
<dbReference type="Gene3D" id="3.30.70.1290">
    <property type="entry name" value="Transposase IS200-like"/>
    <property type="match status" value="1"/>
</dbReference>
<dbReference type="InterPro" id="IPR002686">
    <property type="entry name" value="Transposase_17"/>
</dbReference>
<accession>A0A2M6YQ41</accession>
<comment type="caution">
    <text evidence="2">The sequence shown here is derived from an EMBL/GenBank/DDBJ whole genome shotgun (WGS) entry which is preliminary data.</text>
</comment>
<evidence type="ECO:0000313" key="2">
    <source>
        <dbReference type="EMBL" id="PIU33242.1"/>
    </source>
</evidence>
<dbReference type="Proteomes" id="UP000229559">
    <property type="component" value="Unassembled WGS sequence"/>
</dbReference>
<reference evidence="3" key="1">
    <citation type="submission" date="2017-09" db="EMBL/GenBank/DDBJ databases">
        <title>Depth-based differentiation of microbial function through sediment-hosted aquifers and enrichment of novel symbionts in the deep terrestrial subsurface.</title>
        <authorList>
            <person name="Probst A.J."/>
            <person name="Ladd B."/>
            <person name="Jarett J.K."/>
            <person name="Geller-Mcgrath D.E."/>
            <person name="Sieber C.M.K."/>
            <person name="Emerson J.B."/>
            <person name="Anantharaman K."/>
            <person name="Thomas B.C."/>
            <person name="Malmstrom R."/>
            <person name="Stieglmeier M."/>
            <person name="Klingl A."/>
            <person name="Woyke T."/>
            <person name="Ryan C.M."/>
            <person name="Banfield J.F."/>
        </authorList>
    </citation>
    <scope>NUCLEOTIDE SEQUENCE [LARGE SCALE GENOMIC DNA]</scope>
</reference>
<dbReference type="PANTHER" id="PTHR34322">
    <property type="entry name" value="TRANSPOSASE, Y1_TNP DOMAIN-CONTAINING"/>
    <property type="match status" value="1"/>
</dbReference>
<dbReference type="AlphaFoldDB" id="A0A2M6YQ41"/>
<proteinExistence type="predicted"/>
<dbReference type="SUPFAM" id="SSF143422">
    <property type="entry name" value="Transposase IS200-like"/>
    <property type="match status" value="1"/>
</dbReference>
<evidence type="ECO:0000313" key="3">
    <source>
        <dbReference type="Proteomes" id="UP000229559"/>
    </source>
</evidence>
<dbReference type="GO" id="GO:0003677">
    <property type="term" value="F:DNA binding"/>
    <property type="evidence" value="ECO:0007669"/>
    <property type="project" value="InterPro"/>
</dbReference>
<protein>
    <recommendedName>
        <fullName evidence="1">Transposase IS200-like domain-containing protein</fullName>
    </recommendedName>
</protein>
<dbReference type="GO" id="GO:0006313">
    <property type="term" value="P:DNA transposition"/>
    <property type="evidence" value="ECO:0007669"/>
    <property type="project" value="InterPro"/>
</dbReference>
<evidence type="ECO:0000259" key="1">
    <source>
        <dbReference type="SMART" id="SM01321"/>
    </source>
</evidence>
<dbReference type="GO" id="GO:0004803">
    <property type="term" value="F:transposase activity"/>
    <property type="evidence" value="ECO:0007669"/>
    <property type="project" value="InterPro"/>
</dbReference>
<feature type="domain" description="Transposase IS200-like" evidence="1">
    <location>
        <begin position="11"/>
        <end position="148"/>
    </location>
</feature>
<sequence length="240" mass="28520">MSAKNSVKVYVENGYYHIYNRGVNKQEIFNNPQDHEVFLHFLKRYLTPFSSLSKDERFLKFQPTWRTDIHKKVKLIAYCLMPNHFHLLVKQFVREGMTEFMRALSNSYVRYFNETYERIGPLFQGRFKAVLIETTPYLLHLTRYIHLNPIADDLVDKSASQTQVGPVDRSDLLKQLNVYPYSSYNYFLRKKKAEWVKPEEVLDCFRSPQAIGSKKYSSYQSFVEDYALDSTEFLKELTLE</sequence>
<name>A0A2M6YQ41_9BACT</name>
<dbReference type="PANTHER" id="PTHR34322:SF2">
    <property type="entry name" value="TRANSPOSASE IS200-LIKE DOMAIN-CONTAINING PROTEIN"/>
    <property type="match status" value="1"/>
</dbReference>
<dbReference type="EMBL" id="PEXA01000035">
    <property type="protein sequence ID" value="PIU33242.1"/>
    <property type="molecule type" value="Genomic_DNA"/>
</dbReference>
<dbReference type="SMART" id="SM01321">
    <property type="entry name" value="Y1_Tnp"/>
    <property type="match status" value="1"/>
</dbReference>
<dbReference type="InterPro" id="IPR036515">
    <property type="entry name" value="Transposase_17_sf"/>
</dbReference>
<organism evidence="2 3">
    <name type="scientific">Candidatus Shapirobacteria bacterium CG07_land_8_20_14_0_80_39_12</name>
    <dbReference type="NCBI Taxonomy" id="1974480"/>
    <lineage>
        <taxon>Bacteria</taxon>
        <taxon>Candidatus Shapironibacteriota</taxon>
    </lineage>
</organism>
<gene>
    <name evidence="2" type="ORF">COT04_01115</name>
</gene>